<dbReference type="PRINTS" id="PR00420">
    <property type="entry name" value="RNGMNOXGNASE"/>
</dbReference>
<dbReference type="GO" id="GO:0016709">
    <property type="term" value="F:oxidoreductase activity, acting on paired donors, with incorporation or reduction of molecular oxygen, NAD(P)H as one donor, and incorporation of one atom of oxygen"/>
    <property type="evidence" value="ECO:0007669"/>
    <property type="project" value="UniProtKB-ARBA"/>
</dbReference>
<evidence type="ECO:0000256" key="3">
    <source>
        <dbReference type="ARBA" id="ARBA00022827"/>
    </source>
</evidence>
<keyword evidence="5" id="KW-0560">Oxidoreductase</keyword>
<keyword evidence="6" id="KW-1185">Reference proteome</keyword>
<reference evidence="5 6" key="1">
    <citation type="submission" date="2019-03" db="EMBL/GenBank/DDBJ databases">
        <title>Genomics of glacier-inhabiting Cryobacterium strains.</title>
        <authorList>
            <person name="Liu Q."/>
            <person name="Xin Y.-H."/>
        </authorList>
    </citation>
    <scope>NUCLEOTIDE SEQUENCE [LARGE SCALE GENOMIC DNA]</scope>
    <source>
        <strain evidence="5 6">Sr47</strain>
    </source>
</reference>
<feature type="non-terminal residue" evidence="5">
    <location>
        <position position="1"/>
    </location>
</feature>
<evidence type="ECO:0000256" key="2">
    <source>
        <dbReference type="ARBA" id="ARBA00022630"/>
    </source>
</evidence>
<dbReference type="Proteomes" id="UP000297866">
    <property type="component" value="Unassembled WGS sequence"/>
</dbReference>
<comment type="cofactor">
    <cofactor evidence="1">
        <name>FAD</name>
        <dbReference type="ChEBI" id="CHEBI:57692"/>
    </cofactor>
</comment>
<name>A0A4R8UDE1_9MICO</name>
<dbReference type="GO" id="GO:0071949">
    <property type="term" value="F:FAD binding"/>
    <property type="evidence" value="ECO:0007669"/>
    <property type="project" value="InterPro"/>
</dbReference>
<dbReference type="PANTHER" id="PTHR43004:SF19">
    <property type="entry name" value="BINDING MONOOXYGENASE, PUTATIVE (JCVI)-RELATED"/>
    <property type="match status" value="1"/>
</dbReference>
<keyword evidence="3" id="KW-0274">FAD</keyword>
<evidence type="ECO:0000256" key="1">
    <source>
        <dbReference type="ARBA" id="ARBA00001974"/>
    </source>
</evidence>
<dbReference type="InterPro" id="IPR002938">
    <property type="entry name" value="FAD-bd"/>
</dbReference>
<dbReference type="RefSeq" id="WP_174776627.1">
    <property type="nucleotide sequence ID" value="NZ_SOEZ01000048.1"/>
</dbReference>
<dbReference type="Pfam" id="PF01494">
    <property type="entry name" value="FAD_binding_3"/>
    <property type="match status" value="1"/>
</dbReference>
<dbReference type="Gene3D" id="3.50.50.60">
    <property type="entry name" value="FAD/NAD(P)-binding domain"/>
    <property type="match status" value="1"/>
</dbReference>
<dbReference type="AlphaFoldDB" id="A0A4R8UDE1"/>
<protein>
    <submittedName>
        <fullName evidence="5">Monooxygenase</fullName>
    </submittedName>
</protein>
<dbReference type="InterPro" id="IPR036188">
    <property type="entry name" value="FAD/NAD-bd_sf"/>
</dbReference>
<proteinExistence type="predicted"/>
<dbReference type="Gene3D" id="3.30.70.2450">
    <property type="match status" value="1"/>
</dbReference>
<evidence type="ECO:0000259" key="4">
    <source>
        <dbReference type="Pfam" id="PF01494"/>
    </source>
</evidence>
<organism evidence="5 6">
    <name type="scientific">Cryobacterium tagatosivorans</name>
    <dbReference type="NCBI Taxonomy" id="1259199"/>
    <lineage>
        <taxon>Bacteria</taxon>
        <taxon>Bacillati</taxon>
        <taxon>Actinomycetota</taxon>
        <taxon>Actinomycetes</taxon>
        <taxon>Micrococcales</taxon>
        <taxon>Microbacteriaceae</taxon>
        <taxon>Cryobacterium</taxon>
    </lineage>
</organism>
<sequence>GTGGTAGGPATAADPTVPAAAGDLAPGVAHVVAGRRGLLFLFAIGERATWRMLATRAVGESRHPFGQAGPPVPLAELQALVDDAGLPARITEVAWSAQVRLQHRLATHFRRGALFIAGDAAHVHSPAAGQGMNTGIQDALNLGWKLAFAARSDRSGAAPRTELLASYGRERRPADRKILRVTHVIFWAEASLHPLAQFLRAVVVPLGAPLVPWLTRRRKLVAEGARMLSQFRLHYRGSRLSVTGVRAAGSERRSPRRAQAGTRLPDALVRCEGRRVRLHELIAKPGVHILLQKDAGKIDAGLLGPMTHVHRLGDRPGHGVAVIRPDGYVGFRAAEVNQDQLAAWLRMVGLAPVAGGTVTR</sequence>
<dbReference type="EMBL" id="SOEZ01000048">
    <property type="protein sequence ID" value="TFB50315.1"/>
    <property type="molecule type" value="Genomic_DNA"/>
</dbReference>
<accession>A0A4R8UDE1</accession>
<dbReference type="InterPro" id="IPR050641">
    <property type="entry name" value="RIFMO-like"/>
</dbReference>
<gene>
    <name evidence="5" type="ORF">E3O23_09800</name>
</gene>
<dbReference type="PANTHER" id="PTHR43004">
    <property type="entry name" value="TRK SYSTEM POTASSIUM UPTAKE PROTEIN"/>
    <property type="match status" value="1"/>
</dbReference>
<keyword evidence="5" id="KW-0503">Monooxygenase</keyword>
<keyword evidence="2" id="KW-0285">Flavoprotein</keyword>
<comment type="caution">
    <text evidence="5">The sequence shown here is derived from an EMBL/GenBank/DDBJ whole genome shotgun (WGS) entry which is preliminary data.</text>
</comment>
<feature type="domain" description="FAD-binding" evidence="4">
    <location>
        <begin position="84"/>
        <end position="180"/>
    </location>
</feature>
<dbReference type="Gene3D" id="3.40.30.120">
    <property type="match status" value="1"/>
</dbReference>
<evidence type="ECO:0000313" key="6">
    <source>
        <dbReference type="Proteomes" id="UP000297866"/>
    </source>
</evidence>
<evidence type="ECO:0000313" key="5">
    <source>
        <dbReference type="EMBL" id="TFB50315.1"/>
    </source>
</evidence>
<dbReference type="SUPFAM" id="SSF51905">
    <property type="entry name" value="FAD/NAD(P)-binding domain"/>
    <property type="match status" value="1"/>
</dbReference>